<feature type="region of interest" description="Disordered" evidence="1">
    <location>
        <begin position="2515"/>
        <end position="2535"/>
    </location>
</feature>
<dbReference type="PANTHER" id="PTHR32387">
    <property type="entry name" value="WU:FJ29H11"/>
    <property type="match status" value="1"/>
</dbReference>
<feature type="compositionally biased region" description="Low complexity" evidence="1">
    <location>
        <begin position="16"/>
        <end position="28"/>
    </location>
</feature>
<organism evidence="4 5">
    <name type="scientific">Asparagus officinalis</name>
    <name type="common">Garden asparagus</name>
    <dbReference type="NCBI Taxonomy" id="4686"/>
    <lineage>
        <taxon>Eukaryota</taxon>
        <taxon>Viridiplantae</taxon>
        <taxon>Streptophyta</taxon>
        <taxon>Embryophyta</taxon>
        <taxon>Tracheophyta</taxon>
        <taxon>Spermatophyta</taxon>
        <taxon>Magnoliopsida</taxon>
        <taxon>Liliopsida</taxon>
        <taxon>Asparagales</taxon>
        <taxon>Asparagaceae</taxon>
        <taxon>Asparagoideae</taxon>
        <taxon>Asparagus</taxon>
    </lineage>
</organism>
<evidence type="ECO:0000313" key="5">
    <source>
        <dbReference type="Proteomes" id="UP000243459"/>
    </source>
</evidence>
<dbReference type="InterPro" id="IPR024975">
    <property type="entry name" value="NOV_C"/>
</dbReference>
<dbReference type="EMBL" id="CM007384">
    <property type="protein sequence ID" value="ONK71491.1"/>
    <property type="molecule type" value="Genomic_DNA"/>
</dbReference>
<evidence type="ECO:0000256" key="1">
    <source>
        <dbReference type="SAM" id="MobiDB-lite"/>
    </source>
</evidence>
<reference evidence="5" key="1">
    <citation type="journal article" date="2017" name="Nat. Commun.">
        <title>The asparagus genome sheds light on the origin and evolution of a young Y chromosome.</title>
        <authorList>
            <person name="Harkess A."/>
            <person name="Zhou J."/>
            <person name="Xu C."/>
            <person name="Bowers J.E."/>
            <person name="Van der Hulst R."/>
            <person name="Ayyampalayam S."/>
            <person name="Mercati F."/>
            <person name="Riccardi P."/>
            <person name="McKain M.R."/>
            <person name="Kakrana A."/>
            <person name="Tang H."/>
            <person name="Ray J."/>
            <person name="Groenendijk J."/>
            <person name="Arikit S."/>
            <person name="Mathioni S.M."/>
            <person name="Nakano M."/>
            <person name="Shan H."/>
            <person name="Telgmann-Rauber A."/>
            <person name="Kanno A."/>
            <person name="Yue Z."/>
            <person name="Chen H."/>
            <person name="Li W."/>
            <person name="Chen Y."/>
            <person name="Xu X."/>
            <person name="Zhang Y."/>
            <person name="Luo S."/>
            <person name="Chen H."/>
            <person name="Gao J."/>
            <person name="Mao Z."/>
            <person name="Pires J.C."/>
            <person name="Luo M."/>
            <person name="Kudrna D."/>
            <person name="Wing R.A."/>
            <person name="Meyers B.C."/>
            <person name="Yi K."/>
            <person name="Kong H."/>
            <person name="Lavrijsen P."/>
            <person name="Sunseri F."/>
            <person name="Falavigna A."/>
            <person name="Ye Y."/>
            <person name="Leebens-Mack J.H."/>
            <person name="Chen G."/>
        </authorList>
    </citation>
    <scope>NUCLEOTIDE SEQUENCE [LARGE SCALE GENOMIC DNA]</scope>
    <source>
        <strain evidence="5">cv. DH0086</strain>
    </source>
</reference>
<feature type="domain" description="Protein NO VEIN C-terminal" evidence="2">
    <location>
        <begin position="2693"/>
        <end position="2763"/>
    </location>
</feature>
<accession>A0A5P1F4B3</accession>
<dbReference type="InterPro" id="IPR058210">
    <property type="entry name" value="SACS/Nov_dom"/>
</dbReference>
<dbReference type="InterPro" id="IPR052957">
    <property type="entry name" value="Auxin_embryo_med"/>
</dbReference>
<dbReference type="Gene3D" id="3.30.565.10">
    <property type="entry name" value="Histidine kinase-like ATPase, C-terminal domain"/>
    <property type="match status" value="1"/>
</dbReference>
<dbReference type="GO" id="GO:0009793">
    <property type="term" value="P:embryo development ending in seed dormancy"/>
    <property type="evidence" value="ECO:0007669"/>
    <property type="project" value="TreeGrafter"/>
</dbReference>
<name>A0A5P1F4B3_ASPOF</name>
<proteinExistence type="predicted"/>
<feature type="region of interest" description="Disordered" evidence="1">
    <location>
        <begin position="1"/>
        <end position="36"/>
    </location>
</feature>
<feature type="compositionally biased region" description="Polar residues" evidence="1">
    <location>
        <begin position="377"/>
        <end position="396"/>
    </location>
</feature>
<feature type="region of interest" description="Disordered" evidence="1">
    <location>
        <begin position="78"/>
        <end position="100"/>
    </location>
</feature>
<dbReference type="SUPFAM" id="SSF55874">
    <property type="entry name" value="ATPase domain of HSP90 chaperone/DNA topoisomerase II/histidine kinase"/>
    <property type="match status" value="1"/>
</dbReference>
<gene>
    <name evidence="4" type="ORF">A4U43_C04F9200</name>
</gene>
<dbReference type="Pfam" id="PF13020">
    <property type="entry name" value="NOV_C"/>
    <property type="match status" value="1"/>
</dbReference>
<feature type="domain" description="Sacsin/Nov" evidence="3">
    <location>
        <begin position="1251"/>
        <end position="1316"/>
    </location>
</feature>
<feature type="region of interest" description="Disordered" evidence="1">
    <location>
        <begin position="366"/>
        <end position="398"/>
    </location>
</feature>
<feature type="region of interest" description="Disordered" evidence="1">
    <location>
        <begin position="429"/>
        <end position="450"/>
    </location>
</feature>
<dbReference type="Gramene" id="ONK71491">
    <property type="protein sequence ID" value="ONK71491"/>
    <property type="gene ID" value="A4U43_C04F9200"/>
</dbReference>
<dbReference type="PANTHER" id="PTHR32387:SF0">
    <property type="entry name" value="PROTEIN NO VEIN"/>
    <property type="match status" value="1"/>
</dbReference>
<dbReference type="Proteomes" id="UP000243459">
    <property type="component" value="Chromosome 4"/>
</dbReference>
<dbReference type="NCBIfam" id="NF047352">
    <property type="entry name" value="P_loop_sacsin"/>
    <property type="match status" value="1"/>
</dbReference>
<evidence type="ECO:0000259" key="3">
    <source>
        <dbReference type="Pfam" id="PF25794"/>
    </source>
</evidence>
<dbReference type="OMA" id="PLEVHVN"/>
<keyword evidence="5" id="KW-1185">Reference proteome</keyword>
<sequence length="2795" mass="313243">MRPRQHRPHGGGGAGASSAGAPYSQPSYFPQNPNLQYQSNPQFYQQQSTPQFYFQNPNLQNPLIQNLLNILPQNPNFQSPYIQSQAAPPHRPPQPQNASLNPKVTMERVESAAAKAQRDLATAGENVTAWKVSQATLVSLQVDSWSAVGFQLQEVPTLRRLLATEGKINAFIHCFVGAQRIATVYDLEVAICKNEGIERFEELGMGPLSRHPLVQHYFFVGSDSVDIFKISAEDVIVSLHSFMKHCNRQTVSAEELLDFLAEQKSLPHKQKLGVRIQTLGLHVAYIRLAEKSEKTILSKSLEGSKHKLKERDSTEFPSSAQMHLEKKILNERFDSISNRVKMFSSSSNASGGKHVHFYYSSDDECEDYEDNDNSDNVNSGSHQISSHDNGSSQNCPYPSAAEEMKRLGLKSKTGEKPLKDKLMDVWCRSSRKGQTKGQTKKQKRKRREKHDNTMNKFMRKEEMIDFKKQSNSIIIFDGNIEDFLTTWKEACREHSTAEVLDMMINFYMTSSTERRKKKLHRVFSMLPAAGLLNVAVTCIKRGLLDSIYDTIQIFGDHDSAPSAEIVEINPSIQKSSASNNSKDIDELGYRVTADDIIKNVAEFFRLDVTMPGKRELSFGKIFATLKKLCDCETWLATQYSVKEFSSLGYGNFFSFLEHHASRLPTELHNFLNGKSLEPSRVDASMLQHQLGILLSQAESNLVDTGNISNSDISLVLNKQFPTVSFHIPGDEPEKCFLDLIKRQKDYNNSTCVLYSISLLGKHSIGNLSHFQENLPLYSISLLGKHSIGNLSHFQENLPFRGNWTEVETGQHISFHGNASSKDAIDCLLKVPMLSDLISWSHWDVLYAPSLGPLSDWLLNEVDAKELLCIATVDGKFIRIDQSATVDDFLEAMIQKSPFQVALKLLSILSLYGGVHNSPVTLLKCYVQRAVDVIMTNSTNSMEPRINGEALMHKNTLKEQDTRDKVSAIGIQSIGSKKANKSENICSTLSENLCGINNAVVNVSRFFLECFGYLPSEFRNFGADVLVSGLLSVAKDAHSVILRECSQTSQRLMLHEIGLSLGIAEWIDDFHNFSSTVAADLFISSTTLSRTSCSGSGGTSIHASDKCEKPVSDSYNISDIVADASQEHVNELVTGENVGEIDHTLTNGHGKSQASNGAVNKNYGVAENSVIQDATSIIESIRSEEFGLDPNLNYSDSCMLKKQHARLGRALHCLSQELYSQDSHLLLELVQNADDNNYPEDGDPMLVFILQESGIVVLNNEKGFSAENIRALCDIGNSTKKGSRAGYIGHKGIGFKSVFRVTDAPEIHSNGFHVKFDITDGQIGFVLPTVIPPCNVDMFRQLVLGESHSTADTEWNTCIVLPFRSTIKVTGVASIMSMFSDLHPSLLLFLHRLRCIKFMNMLNKTLVDMRREILGNGIIKVSHGQDTMTWLVISRKLSANLIRSDVQSTEIAVAFTLEDCESGEYKPHLSQQPVFAFLPLRNYGLKFILQGDFVLPSSREEVDGNSAWNQWLLTEFPALFVTAEQSFCSLPCFQQYPGKAVTTFMSFVPVGGEVHGFFSPLPQMIISKLRMSNCLLLDGPDMSWVLPCRVLRGWDEQVRKLVSDSLLQKHLGLGYLSKDIELSDALAKALGVQDYGPKILIDIISSLCCSKDGIMSLGLKWLSAWLGVLHLTLSTFSSGYHSLNSRLQHDMINSLRKVPFVPLSDGSYSSVADGPIWLPCDGSSVGMEDKYSATEFHNLFAKLRTVNPLLLSAANNTYEEAKNDNLVHMLCKIGVQQMSAHEVIKSHILVALSSDKYMGEDRHLMIEYLSFILLHFQYDCARCSSEKKDIISELQKRPVVLTNYGYKCPVDEPVHFGKEYKNPVDIDFFTCNMDNKWLEVDVAYLKHPTTQSLSFGEKKWRSFLQELGVTDFVQVSCIKRNLSDIPYIISGVMMPDEDLTIAASSVNDWESPELLYFLSNFSSRRCREKCIYLLEVLDKMWDDTYNAYSKSFLVSKTNEGKRTIESSFMRSLREFEWVASSTDKKLHRPHDLFYDCNEVRSILGNLAPYAVPQVTSKLLLKDIGLKTEVSVDDALRVLHSWKTSKAPCTASILQMSKFYGFICDGLIKSNVKIDEEFTSSSFIFVPFLSTSRHNDALSGIFLSPKELYWYDPTGCVDKAKELLAFCSSTKDNESVPCKALATIYPCLYDFFVNVCGVPKTPPSGNYLQILLQLSSAARPSQAAHVVFQVFVKWANDLNSGLIKSREILDLKENLLKVENTVLPTLQDKWVSLHPSFGLICWPDDDELKHQFKHYDGIDFLHFGELSKEDEEKLCGRIAALMRDLGVPALSEVVSREAVFYGTHDNRDKASLIKWILPYAQRYIYKLYPDLYLSLKQLGFEKLSQLQVIVADKLFYKNCIKRRGRTSKKRFECCCLLQGSTLYTTLTADSHSIFLELSRFFFDGSTELHFANFLHMVTTMAESGSTSEQTEFFILNSQKVPMLPTEEPEWCFSSLLELPKAEDPQPALASMDVDHNTSTAEKKPGSNSNWPPTGWKNAPDMSYAQANYHLTKPCGPPSLHKDKVSNKALDAIPLTEDVPLPDEINGEWIIEESNTAQTAIGFQDSGWMNNQFNLFSSEPNNELSDPLLVSAPERVRLCYQTNGESQLWKTGRSGEVVAYKYFVNKLGSGNVRWVNEGAETGLPYDMIIGVEGSSREFNEGAETGLPYDMIIGVEGSSREFVEVKTTRYASKDWFEISAREWQFAVERGDSYNIAHVVLGAKKATVTVLKNPLRLCQQNALHLALLMSRQAKDSTVVT</sequence>
<feature type="compositionally biased region" description="Basic residues" evidence="1">
    <location>
        <begin position="429"/>
        <end position="448"/>
    </location>
</feature>
<dbReference type="InterPro" id="IPR036890">
    <property type="entry name" value="HATPase_C_sf"/>
</dbReference>
<dbReference type="Pfam" id="PF25794">
    <property type="entry name" value="SACS"/>
    <property type="match status" value="1"/>
</dbReference>
<dbReference type="GO" id="GO:0010305">
    <property type="term" value="P:leaf vascular tissue pattern formation"/>
    <property type="evidence" value="ECO:0007669"/>
    <property type="project" value="TreeGrafter"/>
</dbReference>
<evidence type="ECO:0000259" key="2">
    <source>
        <dbReference type="Pfam" id="PF13020"/>
    </source>
</evidence>
<dbReference type="GO" id="GO:0005634">
    <property type="term" value="C:nucleus"/>
    <property type="evidence" value="ECO:0007669"/>
    <property type="project" value="TreeGrafter"/>
</dbReference>
<protein>
    <submittedName>
        <fullName evidence="4">Uncharacterized protein</fullName>
    </submittedName>
</protein>
<evidence type="ECO:0000313" key="4">
    <source>
        <dbReference type="EMBL" id="ONK71491.1"/>
    </source>
</evidence>
<dbReference type="GO" id="GO:0048364">
    <property type="term" value="P:root development"/>
    <property type="evidence" value="ECO:0007669"/>
    <property type="project" value="TreeGrafter"/>
</dbReference>